<name>A0ACA9L832_9GLOM</name>
<comment type="caution">
    <text evidence="1">The sequence shown here is derived from an EMBL/GenBank/DDBJ whole genome shotgun (WGS) entry which is preliminary data.</text>
</comment>
<keyword evidence="2" id="KW-1185">Reference proteome</keyword>
<organism evidence="1 2">
    <name type="scientific">Dentiscutata heterogama</name>
    <dbReference type="NCBI Taxonomy" id="1316150"/>
    <lineage>
        <taxon>Eukaryota</taxon>
        <taxon>Fungi</taxon>
        <taxon>Fungi incertae sedis</taxon>
        <taxon>Mucoromycota</taxon>
        <taxon>Glomeromycotina</taxon>
        <taxon>Glomeromycetes</taxon>
        <taxon>Diversisporales</taxon>
        <taxon>Gigasporaceae</taxon>
        <taxon>Dentiscutata</taxon>
    </lineage>
</organism>
<reference evidence="1" key="1">
    <citation type="submission" date="2021-06" db="EMBL/GenBank/DDBJ databases">
        <authorList>
            <person name="Kallberg Y."/>
            <person name="Tangrot J."/>
            <person name="Rosling A."/>
        </authorList>
    </citation>
    <scope>NUCLEOTIDE SEQUENCE</scope>
    <source>
        <strain evidence="1">IL203A</strain>
    </source>
</reference>
<protein>
    <submittedName>
        <fullName evidence="1">13869_t:CDS:1</fullName>
    </submittedName>
</protein>
<gene>
    <name evidence="1" type="ORF">DHETER_LOCUS3623</name>
</gene>
<dbReference type="EMBL" id="CAJVPU010003190">
    <property type="protein sequence ID" value="CAG8514655.1"/>
    <property type="molecule type" value="Genomic_DNA"/>
</dbReference>
<evidence type="ECO:0000313" key="2">
    <source>
        <dbReference type="Proteomes" id="UP000789702"/>
    </source>
</evidence>
<accession>A0ACA9L832</accession>
<feature type="non-terminal residue" evidence="1">
    <location>
        <position position="176"/>
    </location>
</feature>
<evidence type="ECO:0000313" key="1">
    <source>
        <dbReference type="EMBL" id="CAG8514655.1"/>
    </source>
</evidence>
<proteinExistence type="predicted"/>
<dbReference type="Proteomes" id="UP000789702">
    <property type="component" value="Unassembled WGS sequence"/>
</dbReference>
<sequence length="176" mass="20221">MAQYLALDPKELYIYHQLFEKVDVDKKGVIEGQNAVNFFNKTGLPKTTLREIWALADNNNKGYLTREEFIIAIKLVVKAQNVQDLNLANINTGCLPRLDRDHVDNVGFANFVIPNEDRERYKQIFVNINPDNGVLDGEKAKQFFLKSKLPIDKLSQIWDLADTKHRGNSSRAQNFQ</sequence>